<dbReference type="AlphaFoldDB" id="A0AAV4CB88"/>
<evidence type="ECO:0000313" key="3">
    <source>
        <dbReference type="Proteomes" id="UP000735302"/>
    </source>
</evidence>
<dbReference type="Proteomes" id="UP000735302">
    <property type="component" value="Unassembled WGS sequence"/>
</dbReference>
<feature type="compositionally biased region" description="Basic and acidic residues" evidence="1">
    <location>
        <begin position="1"/>
        <end position="11"/>
    </location>
</feature>
<evidence type="ECO:0000256" key="1">
    <source>
        <dbReference type="SAM" id="MobiDB-lite"/>
    </source>
</evidence>
<accession>A0AAV4CB88</accession>
<gene>
    <name evidence="2" type="ORF">PoB_005562800</name>
</gene>
<comment type="caution">
    <text evidence="2">The sequence shown here is derived from an EMBL/GenBank/DDBJ whole genome shotgun (WGS) entry which is preliminary data.</text>
</comment>
<sequence length="109" mass="12461">MHQIDKEDRGKCQMHWVGGNKEMGEREEKIEFDLRVAQRNTSRQAQWRIHHAGKSSHLADQQSSLKAREAKRHASIMLHKADAQPVCKSQPIALQAHNHVSAKLHKADT</sequence>
<dbReference type="EMBL" id="BLXT01006120">
    <property type="protein sequence ID" value="GFO29123.1"/>
    <property type="molecule type" value="Genomic_DNA"/>
</dbReference>
<reference evidence="2 3" key="1">
    <citation type="journal article" date="2021" name="Elife">
        <title>Chloroplast acquisition without the gene transfer in kleptoplastic sea slugs, Plakobranchus ocellatus.</title>
        <authorList>
            <person name="Maeda T."/>
            <person name="Takahashi S."/>
            <person name="Yoshida T."/>
            <person name="Shimamura S."/>
            <person name="Takaki Y."/>
            <person name="Nagai Y."/>
            <person name="Toyoda A."/>
            <person name="Suzuki Y."/>
            <person name="Arimoto A."/>
            <person name="Ishii H."/>
            <person name="Satoh N."/>
            <person name="Nishiyama T."/>
            <person name="Hasebe M."/>
            <person name="Maruyama T."/>
            <person name="Minagawa J."/>
            <person name="Obokata J."/>
            <person name="Shigenobu S."/>
        </authorList>
    </citation>
    <scope>NUCLEOTIDE SEQUENCE [LARGE SCALE GENOMIC DNA]</scope>
</reference>
<proteinExistence type="predicted"/>
<organism evidence="2 3">
    <name type="scientific">Plakobranchus ocellatus</name>
    <dbReference type="NCBI Taxonomy" id="259542"/>
    <lineage>
        <taxon>Eukaryota</taxon>
        <taxon>Metazoa</taxon>
        <taxon>Spiralia</taxon>
        <taxon>Lophotrochozoa</taxon>
        <taxon>Mollusca</taxon>
        <taxon>Gastropoda</taxon>
        <taxon>Heterobranchia</taxon>
        <taxon>Euthyneura</taxon>
        <taxon>Panpulmonata</taxon>
        <taxon>Sacoglossa</taxon>
        <taxon>Placobranchoidea</taxon>
        <taxon>Plakobranchidae</taxon>
        <taxon>Plakobranchus</taxon>
    </lineage>
</organism>
<feature type="region of interest" description="Disordered" evidence="1">
    <location>
        <begin position="1"/>
        <end position="20"/>
    </location>
</feature>
<protein>
    <submittedName>
        <fullName evidence="2">Uncharacterized protein</fullName>
    </submittedName>
</protein>
<name>A0AAV4CB88_9GAST</name>
<evidence type="ECO:0000313" key="2">
    <source>
        <dbReference type="EMBL" id="GFO29123.1"/>
    </source>
</evidence>
<keyword evidence="3" id="KW-1185">Reference proteome</keyword>